<name>A0AA35T8E0_GEOBA</name>
<evidence type="ECO:0000313" key="2">
    <source>
        <dbReference type="EMBL" id="CAI8042652.1"/>
    </source>
</evidence>
<organism evidence="2 3">
    <name type="scientific">Geodia barretti</name>
    <name type="common">Barrett's horny sponge</name>
    <dbReference type="NCBI Taxonomy" id="519541"/>
    <lineage>
        <taxon>Eukaryota</taxon>
        <taxon>Metazoa</taxon>
        <taxon>Porifera</taxon>
        <taxon>Demospongiae</taxon>
        <taxon>Heteroscleromorpha</taxon>
        <taxon>Tetractinellida</taxon>
        <taxon>Astrophorina</taxon>
        <taxon>Geodiidae</taxon>
        <taxon>Geodia</taxon>
    </lineage>
</organism>
<protein>
    <submittedName>
        <fullName evidence="2">Uncharacterized protein</fullName>
    </submittedName>
</protein>
<evidence type="ECO:0000313" key="3">
    <source>
        <dbReference type="Proteomes" id="UP001174909"/>
    </source>
</evidence>
<accession>A0AA35T8E0</accession>
<proteinExistence type="predicted"/>
<reference evidence="2" key="1">
    <citation type="submission" date="2023-03" db="EMBL/GenBank/DDBJ databases">
        <authorList>
            <person name="Steffen K."/>
            <person name="Cardenas P."/>
        </authorList>
    </citation>
    <scope>NUCLEOTIDE SEQUENCE</scope>
</reference>
<feature type="region of interest" description="Disordered" evidence="1">
    <location>
        <begin position="120"/>
        <end position="152"/>
    </location>
</feature>
<dbReference type="Proteomes" id="UP001174909">
    <property type="component" value="Unassembled WGS sequence"/>
</dbReference>
<comment type="caution">
    <text evidence="2">The sequence shown here is derived from an EMBL/GenBank/DDBJ whole genome shotgun (WGS) entry which is preliminary data.</text>
</comment>
<feature type="non-terminal residue" evidence="2">
    <location>
        <position position="1"/>
    </location>
</feature>
<dbReference type="EMBL" id="CASHTH010003277">
    <property type="protein sequence ID" value="CAI8042652.1"/>
    <property type="molecule type" value="Genomic_DNA"/>
</dbReference>
<evidence type="ECO:0000256" key="1">
    <source>
        <dbReference type="SAM" id="MobiDB-lite"/>
    </source>
</evidence>
<sequence length="152" mass="16784">PFAISPPISLPTSLPSSNLLNSLHCPYFSLLPSSLDDNSVPLLLPRSPHQHTADTSHSCYGLWHDTDTTRPAAICSQHCHLPHPNVSLTGPWWVPAHCQCPGNGRWYPCNLPLWIRPSPGRGTAESAQHEHPTPHRPGNRNISDAGEHRRKV</sequence>
<dbReference type="AlphaFoldDB" id="A0AA35T8E0"/>
<keyword evidence="3" id="KW-1185">Reference proteome</keyword>
<gene>
    <name evidence="2" type="ORF">GBAR_LOCUS23644</name>
</gene>